<name>A0AAU7CMF1_9BACT</name>
<organism evidence="1">
    <name type="scientific">Singulisphaera sp. Ch08</name>
    <dbReference type="NCBI Taxonomy" id="3120278"/>
    <lineage>
        <taxon>Bacteria</taxon>
        <taxon>Pseudomonadati</taxon>
        <taxon>Planctomycetota</taxon>
        <taxon>Planctomycetia</taxon>
        <taxon>Isosphaerales</taxon>
        <taxon>Isosphaeraceae</taxon>
        <taxon>Singulisphaera</taxon>
    </lineage>
</organism>
<sequence length="91" mass="10078">MMFQTAAGDGVFATPCPRRAPRLTNVHGRKRRNALWLHATTTGLFDPGQNRIRQYTANDLAALWAVTPKAVRNGIKEALKDQERLLAHVAG</sequence>
<gene>
    <name evidence="1" type="ORF">V5E97_10330</name>
</gene>
<evidence type="ECO:0000313" key="1">
    <source>
        <dbReference type="EMBL" id="XBH06411.1"/>
    </source>
</evidence>
<dbReference type="RefSeq" id="WP_406699262.1">
    <property type="nucleotide sequence ID" value="NZ_CP155447.1"/>
</dbReference>
<dbReference type="AlphaFoldDB" id="A0AAU7CMF1"/>
<proteinExistence type="predicted"/>
<accession>A0AAU7CMF1</accession>
<reference evidence="1" key="1">
    <citation type="submission" date="2024-05" db="EMBL/GenBank/DDBJ databases">
        <title>Planctomycetes of the genus Singulisphaera possess chitinolytic capabilities.</title>
        <authorList>
            <person name="Ivanova A."/>
        </authorList>
    </citation>
    <scope>NUCLEOTIDE SEQUENCE</scope>
    <source>
        <strain evidence="1">Ch08T</strain>
    </source>
</reference>
<dbReference type="EMBL" id="CP155447">
    <property type="protein sequence ID" value="XBH06411.1"/>
    <property type="molecule type" value="Genomic_DNA"/>
</dbReference>
<protein>
    <submittedName>
        <fullName evidence="1">Uncharacterized protein</fullName>
    </submittedName>
</protein>